<evidence type="ECO:0000313" key="2">
    <source>
        <dbReference type="EMBL" id="KAL3692908.1"/>
    </source>
</evidence>
<name>A0ABD3HNE2_9MARC</name>
<feature type="compositionally biased region" description="Basic residues" evidence="1">
    <location>
        <begin position="135"/>
        <end position="145"/>
    </location>
</feature>
<accession>A0ABD3HNE2</accession>
<feature type="region of interest" description="Disordered" evidence="1">
    <location>
        <begin position="1"/>
        <end position="40"/>
    </location>
</feature>
<reference evidence="2 3" key="1">
    <citation type="submission" date="2024-09" db="EMBL/GenBank/DDBJ databases">
        <title>Chromosome-scale assembly of Riccia sorocarpa.</title>
        <authorList>
            <person name="Paukszto L."/>
        </authorList>
    </citation>
    <scope>NUCLEOTIDE SEQUENCE [LARGE SCALE GENOMIC DNA]</scope>
    <source>
        <strain evidence="2">LP-2024</strain>
        <tissue evidence="2">Aerial parts of the thallus</tissue>
    </source>
</reference>
<feature type="compositionally biased region" description="Basic and acidic residues" evidence="1">
    <location>
        <begin position="121"/>
        <end position="133"/>
    </location>
</feature>
<feature type="compositionally biased region" description="Basic and acidic residues" evidence="1">
    <location>
        <begin position="95"/>
        <end position="106"/>
    </location>
</feature>
<dbReference type="AlphaFoldDB" id="A0ABD3HNE2"/>
<organism evidence="2 3">
    <name type="scientific">Riccia sorocarpa</name>
    <dbReference type="NCBI Taxonomy" id="122646"/>
    <lineage>
        <taxon>Eukaryota</taxon>
        <taxon>Viridiplantae</taxon>
        <taxon>Streptophyta</taxon>
        <taxon>Embryophyta</taxon>
        <taxon>Marchantiophyta</taxon>
        <taxon>Marchantiopsida</taxon>
        <taxon>Marchantiidae</taxon>
        <taxon>Marchantiales</taxon>
        <taxon>Ricciaceae</taxon>
        <taxon>Riccia</taxon>
    </lineage>
</organism>
<dbReference type="Proteomes" id="UP001633002">
    <property type="component" value="Unassembled WGS sequence"/>
</dbReference>
<proteinExistence type="predicted"/>
<protein>
    <submittedName>
        <fullName evidence="2">Uncharacterized protein</fullName>
    </submittedName>
</protein>
<feature type="compositionally biased region" description="Polar residues" evidence="1">
    <location>
        <begin position="108"/>
        <end position="120"/>
    </location>
</feature>
<evidence type="ECO:0000256" key="1">
    <source>
        <dbReference type="SAM" id="MobiDB-lite"/>
    </source>
</evidence>
<keyword evidence="3" id="KW-1185">Reference proteome</keyword>
<sequence length="145" mass="16174">MAQRGVFQQQQGCSSVADTGESTGGSSLGKEKQLTTLRPADRPKFSFIQIARRRKKARPAKEGVVGVTVESFCFAAQLLLQHRARHLQHSSSLVPRREGEERERDATVVSTKQYEETSGYQERERKRGEDATGRCKGKARSGPRL</sequence>
<feature type="region of interest" description="Disordered" evidence="1">
    <location>
        <begin position="86"/>
        <end position="145"/>
    </location>
</feature>
<feature type="compositionally biased region" description="Basic and acidic residues" evidence="1">
    <location>
        <begin position="29"/>
        <end position="40"/>
    </location>
</feature>
<feature type="compositionally biased region" description="Polar residues" evidence="1">
    <location>
        <begin position="1"/>
        <end position="21"/>
    </location>
</feature>
<gene>
    <name evidence="2" type="ORF">R1sor_006559</name>
</gene>
<comment type="caution">
    <text evidence="2">The sequence shown here is derived from an EMBL/GenBank/DDBJ whole genome shotgun (WGS) entry which is preliminary data.</text>
</comment>
<dbReference type="EMBL" id="JBJQOH010000003">
    <property type="protein sequence ID" value="KAL3692908.1"/>
    <property type="molecule type" value="Genomic_DNA"/>
</dbReference>
<evidence type="ECO:0000313" key="3">
    <source>
        <dbReference type="Proteomes" id="UP001633002"/>
    </source>
</evidence>